<protein>
    <submittedName>
        <fullName evidence="2">Uncharacterized protein</fullName>
    </submittedName>
</protein>
<name>A0ABR3VAU5_HUMIN</name>
<reference evidence="2 3" key="1">
    <citation type="journal article" date="2024" name="Commun. Biol.">
        <title>Comparative genomic analysis of thermophilic fungi reveals convergent evolutionary adaptations and gene losses.</title>
        <authorList>
            <person name="Steindorff A.S."/>
            <person name="Aguilar-Pontes M.V."/>
            <person name="Robinson A.J."/>
            <person name="Andreopoulos B."/>
            <person name="LaButti K."/>
            <person name="Kuo A."/>
            <person name="Mondo S."/>
            <person name="Riley R."/>
            <person name="Otillar R."/>
            <person name="Haridas S."/>
            <person name="Lipzen A."/>
            <person name="Grimwood J."/>
            <person name="Schmutz J."/>
            <person name="Clum A."/>
            <person name="Reid I.D."/>
            <person name="Moisan M.C."/>
            <person name="Butler G."/>
            <person name="Nguyen T.T.M."/>
            <person name="Dewar K."/>
            <person name="Conant G."/>
            <person name="Drula E."/>
            <person name="Henrissat B."/>
            <person name="Hansel C."/>
            <person name="Singer S."/>
            <person name="Hutchinson M.I."/>
            <person name="de Vries R.P."/>
            <person name="Natvig D.O."/>
            <person name="Powell A.J."/>
            <person name="Tsang A."/>
            <person name="Grigoriev I.V."/>
        </authorList>
    </citation>
    <scope>NUCLEOTIDE SEQUENCE [LARGE SCALE GENOMIC DNA]</scope>
    <source>
        <strain evidence="2 3">CBS 620.91</strain>
    </source>
</reference>
<comment type="caution">
    <text evidence="2">The sequence shown here is derived from an EMBL/GenBank/DDBJ whole genome shotgun (WGS) entry which is preliminary data.</text>
</comment>
<evidence type="ECO:0000313" key="2">
    <source>
        <dbReference type="EMBL" id="KAL1838949.1"/>
    </source>
</evidence>
<organism evidence="2 3">
    <name type="scientific">Humicola insolens</name>
    <name type="common">Soft-rot fungus</name>
    <dbReference type="NCBI Taxonomy" id="85995"/>
    <lineage>
        <taxon>Eukaryota</taxon>
        <taxon>Fungi</taxon>
        <taxon>Dikarya</taxon>
        <taxon>Ascomycota</taxon>
        <taxon>Pezizomycotina</taxon>
        <taxon>Sordariomycetes</taxon>
        <taxon>Sordariomycetidae</taxon>
        <taxon>Sordariales</taxon>
        <taxon>Chaetomiaceae</taxon>
        <taxon>Mycothermus</taxon>
    </lineage>
</organism>
<evidence type="ECO:0000256" key="1">
    <source>
        <dbReference type="SAM" id="MobiDB-lite"/>
    </source>
</evidence>
<dbReference type="EMBL" id="JAZGSY010000184">
    <property type="protein sequence ID" value="KAL1838949.1"/>
    <property type="molecule type" value="Genomic_DNA"/>
</dbReference>
<gene>
    <name evidence="2" type="ORF">VTJ49DRAFT_2043</name>
</gene>
<accession>A0ABR3VAU5</accession>
<feature type="compositionally biased region" description="Low complexity" evidence="1">
    <location>
        <begin position="11"/>
        <end position="20"/>
    </location>
</feature>
<feature type="region of interest" description="Disordered" evidence="1">
    <location>
        <begin position="1"/>
        <end position="86"/>
    </location>
</feature>
<dbReference type="PANTHER" id="PTHR40462:SF1">
    <property type="entry name" value="EXPRESSED PROTEIN"/>
    <property type="match status" value="1"/>
</dbReference>
<proteinExistence type="predicted"/>
<evidence type="ECO:0000313" key="3">
    <source>
        <dbReference type="Proteomes" id="UP001583172"/>
    </source>
</evidence>
<sequence length="110" mass="11569">MDFINKMTGSNQGNQAQGQATNPKQPQSSSSSGGGLMDKLHGMVGGGPESEKKEDTLDKGVDWVQENVLGQGQQSNENAAEQAKDRLIASQIRSGYRGVTGSEFPGGQSK</sequence>
<feature type="compositionally biased region" description="Polar residues" evidence="1">
    <location>
        <begin position="68"/>
        <end position="79"/>
    </location>
</feature>
<dbReference type="Proteomes" id="UP001583172">
    <property type="component" value="Unassembled WGS sequence"/>
</dbReference>
<dbReference type="PANTHER" id="PTHR40462">
    <property type="entry name" value="CHROMOSOME 1, WHOLE GENOME SHOTGUN SEQUENCE"/>
    <property type="match status" value="1"/>
</dbReference>
<feature type="compositionally biased region" description="Basic and acidic residues" evidence="1">
    <location>
        <begin position="49"/>
        <end position="61"/>
    </location>
</feature>
<keyword evidence="3" id="KW-1185">Reference proteome</keyword>